<name>A0A0B6XYJ8_9EUPU</name>
<dbReference type="EMBL" id="HACG01002053">
    <property type="protein sequence ID" value="CEK48918.1"/>
    <property type="molecule type" value="Transcribed_RNA"/>
</dbReference>
<proteinExistence type="predicted"/>
<feature type="transmembrane region" description="Helical" evidence="1">
    <location>
        <begin position="7"/>
        <end position="25"/>
    </location>
</feature>
<sequence length="72" mass="8083">MSRNIKSILFMIGAAVFGGASFYLVPPNTTELQHKLSENQGILHKDVMESRRNNQLLMETLQLEAGLVPKKK</sequence>
<keyword evidence="1" id="KW-0472">Membrane</keyword>
<dbReference type="AlphaFoldDB" id="A0A0B6XYJ8"/>
<accession>A0A0B6XYJ8</accession>
<gene>
    <name evidence="2" type="primary">ORF5645</name>
</gene>
<reference evidence="2" key="1">
    <citation type="submission" date="2014-12" db="EMBL/GenBank/DDBJ databases">
        <title>Insight into the proteome of Arion vulgaris.</title>
        <authorList>
            <person name="Aradska J."/>
            <person name="Bulat T."/>
            <person name="Smidak R."/>
            <person name="Sarate P."/>
            <person name="Gangsoo J."/>
            <person name="Sialana F."/>
            <person name="Bilban M."/>
            <person name="Lubec G."/>
        </authorList>
    </citation>
    <scope>NUCLEOTIDE SEQUENCE</scope>
    <source>
        <tissue evidence="2">Skin</tissue>
    </source>
</reference>
<keyword evidence="1" id="KW-1133">Transmembrane helix</keyword>
<evidence type="ECO:0000256" key="1">
    <source>
        <dbReference type="SAM" id="Phobius"/>
    </source>
</evidence>
<organism evidence="2">
    <name type="scientific">Arion vulgaris</name>
    <dbReference type="NCBI Taxonomy" id="1028688"/>
    <lineage>
        <taxon>Eukaryota</taxon>
        <taxon>Metazoa</taxon>
        <taxon>Spiralia</taxon>
        <taxon>Lophotrochozoa</taxon>
        <taxon>Mollusca</taxon>
        <taxon>Gastropoda</taxon>
        <taxon>Heterobranchia</taxon>
        <taxon>Euthyneura</taxon>
        <taxon>Panpulmonata</taxon>
        <taxon>Eupulmonata</taxon>
        <taxon>Stylommatophora</taxon>
        <taxon>Helicina</taxon>
        <taxon>Arionoidea</taxon>
        <taxon>Arionidae</taxon>
        <taxon>Arion</taxon>
    </lineage>
</organism>
<protein>
    <submittedName>
        <fullName evidence="2">Uncharacterized protein</fullName>
    </submittedName>
</protein>
<keyword evidence="1" id="KW-0812">Transmembrane</keyword>
<evidence type="ECO:0000313" key="2">
    <source>
        <dbReference type="EMBL" id="CEK48918.1"/>
    </source>
</evidence>